<gene>
    <name evidence="2" type="ORF">KUDE01_000827</name>
</gene>
<comment type="caution">
    <text evidence="2">The sequence shown here is derived from an EMBL/GenBank/DDBJ whole genome shotgun (WGS) entry which is preliminary data.</text>
</comment>
<feature type="region of interest" description="Disordered" evidence="1">
    <location>
        <begin position="143"/>
        <end position="165"/>
    </location>
</feature>
<feature type="compositionally biased region" description="Basic and acidic residues" evidence="1">
    <location>
        <begin position="143"/>
        <end position="164"/>
    </location>
</feature>
<sequence length="186" mass="21606">MSQMPVNVTVFLCRFCAFKWMLGKSCSMADLQQFFTGKLYVLMYQLKLPAEELLWSALNCIEDPSIPMSDMRTMTQSYPVSYIPFCPCAWQTFSSTHPPPPQSSVTPWTHTHRCAKPVPLNLGGLYLYHLLCQLCRESKQNNIRERDKQTAAENREMEERHQRSAESTNTPSIMIYLLFAWLFYSI</sequence>
<proteinExistence type="predicted"/>
<dbReference type="Proteomes" id="UP001228049">
    <property type="component" value="Unassembled WGS sequence"/>
</dbReference>
<keyword evidence="3" id="KW-1185">Reference proteome</keyword>
<name>A0AAD9CCY5_DISEL</name>
<protein>
    <submittedName>
        <fullName evidence="2">7-cyano-7-deazaguanine synthase</fullName>
    </submittedName>
</protein>
<reference evidence="2" key="1">
    <citation type="submission" date="2023-04" db="EMBL/GenBank/DDBJ databases">
        <title>Chromosome-level genome of Chaenocephalus aceratus.</title>
        <authorList>
            <person name="Park H."/>
        </authorList>
    </citation>
    <scope>NUCLEOTIDE SEQUENCE</scope>
    <source>
        <strain evidence="2">DE</strain>
        <tissue evidence="2">Muscle</tissue>
    </source>
</reference>
<evidence type="ECO:0000313" key="2">
    <source>
        <dbReference type="EMBL" id="KAK1900040.1"/>
    </source>
</evidence>
<dbReference type="AlphaFoldDB" id="A0AAD9CCY5"/>
<evidence type="ECO:0000313" key="3">
    <source>
        <dbReference type="Proteomes" id="UP001228049"/>
    </source>
</evidence>
<evidence type="ECO:0000256" key="1">
    <source>
        <dbReference type="SAM" id="MobiDB-lite"/>
    </source>
</evidence>
<organism evidence="2 3">
    <name type="scientific">Dissostichus eleginoides</name>
    <name type="common">Patagonian toothfish</name>
    <name type="synonym">Dissostichus amissus</name>
    <dbReference type="NCBI Taxonomy" id="100907"/>
    <lineage>
        <taxon>Eukaryota</taxon>
        <taxon>Metazoa</taxon>
        <taxon>Chordata</taxon>
        <taxon>Craniata</taxon>
        <taxon>Vertebrata</taxon>
        <taxon>Euteleostomi</taxon>
        <taxon>Actinopterygii</taxon>
        <taxon>Neopterygii</taxon>
        <taxon>Teleostei</taxon>
        <taxon>Neoteleostei</taxon>
        <taxon>Acanthomorphata</taxon>
        <taxon>Eupercaria</taxon>
        <taxon>Perciformes</taxon>
        <taxon>Notothenioidei</taxon>
        <taxon>Nototheniidae</taxon>
        <taxon>Dissostichus</taxon>
    </lineage>
</organism>
<accession>A0AAD9CCY5</accession>
<dbReference type="EMBL" id="JASDAP010000007">
    <property type="protein sequence ID" value="KAK1900040.1"/>
    <property type="molecule type" value="Genomic_DNA"/>
</dbReference>